<reference evidence="7" key="1">
    <citation type="journal article" date="2014" name="Int. J. Syst. Evol. Microbiol.">
        <title>Complete genome sequence of Corynebacterium casei LMG S-19264T (=DSM 44701T), isolated from a smear-ripened cheese.</title>
        <authorList>
            <consortium name="US DOE Joint Genome Institute (JGI-PGF)"/>
            <person name="Walter F."/>
            <person name="Albersmeier A."/>
            <person name="Kalinowski J."/>
            <person name="Ruckert C."/>
        </authorList>
    </citation>
    <scope>NUCLEOTIDE SEQUENCE</scope>
    <source>
        <strain evidence="7">CGMCC 1.14984</strain>
    </source>
</reference>
<dbReference type="AlphaFoldDB" id="A0A8J3A3Z3"/>
<comment type="function">
    <text evidence="5">Part of the ABC transporter complex HmuTUV involved in hemin import. Responsible for energy coupling to the transport system.</text>
</comment>
<dbReference type="PANTHER" id="PTHR42794:SF1">
    <property type="entry name" value="HEMIN IMPORT ATP-BINDING PROTEIN HMUV"/>
    <property type="match status" value="1"/>
</dbReference>
<keyword evidence="3 8" id="KW-0067">ATP-binding</keyword>
<sequence length="259" mass="27555">MAELVAKNLTVSAGAKAILSDASITLRQGELVAVLGPNGAGKTTLARAMLGVEMHAGSSELDGKPVTSFSPMDRARKIAYLPQIRPLAWPAAVRDVVALGRYAHGAAIGRLKACDAEAVNRSLGACDLHPLADRATDTLSGGELARVHLARAFVAEAPLMIADEPVAALDPRHQFQAMNLLRRYVDEGNGALVILHDIALAARFAERLVWMKNGQILADGSVEETLTETRLEEVYGISARIVETEDGPAIIVRSPARQV</sequence>
<dbReference type="InterPro" id="IPR003593">
    <property type="entry name" value="AAA+_ATPase"/>
</dbReference>
<reference evidence="8 10" key="2">
    <citation type="submission" date="2020-02" db="EMBL/GenBank/DDBJ databases">
        <title>Genome sequence of Parvularcula flava strain NH6-79.</title>
        <authorList>
            <person name="Abdul Karim M.H."/>
            <person name="Lam M.Q."/>
            <person name="Chen S.J."/>
            <person name="Yahya A."/>
            <person name="Shahir S."/>
            <person name="Shamsir M.S."/>
            <person name="Chong C.S."/>
        </authorList>
    </citation>
    <scope>NUCLEOTIDE SEQUENCE [LARGE SCALE GENOMIC DNA]</scope>
    <source>
        <strain evidence="8 10">NH6-79</strain>
    </source>
</reference>
<dbReference type="EMBL" id="BMGZ01000001">
    <property type="protein sequence ID" value="GGH92457.1"/>
    <property type="molecule type" value="Genomic_DNA"/>
</dbReference>
<keyword evidence="2" id="KW-0547">Nucleotide-binding</keyword>
<feature type="domain" description="ABC transporter" evidence="6">
    <location>
        <begin position="4"/>
        <end position="238"/>
    </location>
</feature>
<dbReference type="GO" id="GO:0016887">
    <property type="term" value="F:ATP hydrolysis activity"/>
    <property type="evidence" value="ECO:0007669"/>
    <property type="project" value="InterPro"/>
</dbReference>
<dbReference type="InterPro" id="IPR003439">
    <property type="entry name" value="ABC_transporter-like_ATP-bd"/>
</dbReference>
<dbReference type="SMART" id="SM00382">
    <property type="entry name" value="AAA"/>
    <property type="match status" value="1"/>
</dbReference>
<evidence type="ECO:0000313" key="7">
    <source>
        <dbReference type="EMBL" id="GGH92457.1"/>
    </source>
</evidence>
<evidence type="ECO:0000256" key="1">
    <source>
        <dbReference type="ARBA" id="ARBA00022448"/>
    </source>
</evidence>
<dbReference type="SUPFAM" id="SSF52540">
    <property type="entry name" value="P-loop containing nucleoside triphosphate hydrolases"/>
    <property type="match status" value="1"/>
</dbReference>
<dbReference type="PANTHER" id="PTHR42794">
    <property type="entry name" value="HEMIN IMPORT ATP-BINDING PROTEIN HMUV"/>
    <property type="match status" value="1"/>
</dbReference>
<dbReference type="Proteomes" id="UP000621856">
    <property type="component" value="Unassembled WGS sequence"/>
</dbReference>
<evidence type="ECO:0000256" key="3">
    <source>
        <dbReference type="ARBA" id="ARBA00022840"/>
    </source>
</evidence>
<name>A0A8J3A3Z3_9PROT</name>
<dbReference type="RefSeq" id="WP_155136082.1">
    <property type="nucleotide sequence ID" value="NZ_BMGZ01000001.1"/>
</dbReference>
<keyword evidence="10" id="KW-1185">Reference proteome</keyword>
<keyword evidence="4" id="KW-1278">Translocase</keyword>
<evidence type="ECO:0000313" key="9">
    <source>
        <dbReference type="Proteomes" id="UP000621856"/>
    </source>
</evidence>
<comment type="caution">
    <text evidence="7">The sequence shown here is derived from an EMBL/GenBank/DDBJ whole genome shotgun (WGS) entry which is preliminary data.</text>
</comment>
<evidence type="ECO:0000256" key="5">
    <source>
        <dbReference type="ARBA" id="ARBA00037066"/>
    </source>
</evidence>
<protein>
    <submittedName>
        <fullName evidence="7 8">ABC transporter</fullName>
    </submittedName>
</protein>
<accession>A0A8J3A3Z3</accession>
<dbReference type="EMBL" id="VCJR02000001">
    <property type="protein sequence ID" value="NHK26479.1"/>
    <property type="molecule type" value="Genomic_DNA"/>
</dbReference>
<evidence type="ECO:0000256" key="4">
    <source>
        <dbReference type="ARBA" id="ARBA00022967"/>
    </source>
</evidence>
<proteinExistence type="predicted"/>
<dbReference type="GO" id="GO:0005524">
    <property type="term" value="F:ATP binding"/>
    <property type="evidence" value="ECO:0007669"/>
    <property type="project" value="UniProtKB-KW"/>
</dbReference>
<evidence type="ECO:0000313" key="8">
    <source>
        <dbReference type="EMBL" id="NHK26479.1"/>
    </source>
</evidence>
<evidence type="ECO:0000256" key="2">
    <source>
        <dbReference type="ARBA" id="ARBA00022741"/>
    </source>
</evidence>
<gene>
    <name evidence="8" type="ORF">FF098_000995</name>
    <name evidence="7" type="ORF">GCM10011355_02000</name>
</gene>
<dbReference type="Proteomes" id="UP000818603">
    <property type="component" value="Unassembled WGS sequence"/>
</dbReference>
<evidence type="ECO:0000259" key="6">
    <source>
        <dbReference type="PROSITE" id="PS50893"/>
    </source>
</evidence>
<evidence type="ECO:0000313" key="10">
    <source>
        <dbReference type="Proteomes" id="UP000818603"/>
    </source>
</evidence>
<dbReference type="Pfam" id="PF00005">
    <property type="entry name" value="ABC_tran"/>
    <property type="match status" value="1"/>
</dbReference>
<organism evidence="7 9">
    <name type="scientific">Aquisalinus luteolus</name>
    <dbReference type="NCBI Taxonomy" id="1566827"/>
    <lineage>
        <taxon>Bacteria</taxon>
        <taxon>Pseudomonadati</taxon>
        <taxon>Pseudomonadota</taxon>
        <taxon>Alphaproteobacteria</taxon>
        <taxon>Parvularculales</taxon>
        <taxon>Parvularculaceae</taxon>
        <taxon>Aquisalinus</taxon>
    </lineage>
</organism>
<dbReference type="InterPro" id="IPR027417">
    <property type="entry name" value="P-loop_NTPase"/>
</dbReference>
<reference evidence="7" key="3">
    <citation type="submission" date="2020-09" db="EMBL/GenBank/DDBJ databases">
        <authorList>
            <person name="Sun Q."/>
            <person name="Zhou Y."/>
        </authorList>
    </citation>
    <scope>NUCLEOTIDE SEQUENCE</scope>
    <source>
        <strain evidence="7">CGMCC 1.14984</strain>
    </source>
</reference>
<dbReference type="Gene3D" id="3.40.50.300">
    <property type="entry name" value="P-loop containing nucleotide triphosphate hydrolases"/>
    <property type="match status" value="1"/>
</dbReference>
<keyword evidence="1" id="KW-0813">Transport</keyword>
<dbReference type="CDD" id="cd03214">
    <property type="entry name" value="ABC_Iron-Siderophores_B12_Hemin"/>
    <property type="match status" value="1"/>
</dbReference>
<dbReference type="PROSITE" id="PS50893">
    <property type="entry name" value="ABC_TRANSPORTER_2"/>
    <property type="match status" value="1"/>
</dbReference>